<feature type="compositionally biased region" description="Acidic residues" evidence="1">
    <location>
        <begin position="61"/>
        <end position="71"/>
    </location>
</feature>
<evidence type="ECO:0000313" key="3">
    <source>
        <dbReference type="EMBL" id="CDH53517.1"/>
    </source>
</evidence>
<feature type="region of interest" description="Disordered" evidence="1">
    <location>
        <begin position="108"/>
        <end position="136"/>
    </location>
</feature>
<feature type="region of interest" description="Disordered" evidence="1">
    <location>
        <begin position="46"/>
        <end position="71"/>
    </location>
</feature>
<evidence type="ECO:0000313" key="4">
    <source>
        <dbReference type="Proteomes" id="UP000027586"/>
    </source>
</evidence>
<organism evidence="3 4">
    <name type="scientific">Lichtheimia corymbifera JMRC:FSU:9682</name>
    <dbReference type="NCBI Taxonomy" id="1263082"/>
    <lineage>
        <taxon>Eukaryota</taxon>
        <taxon>Fungi</taxon>
        <taxon>Fungi incertae sedis</taxon>
        <taxon>Mucoromycota</taxon>
        <taxon>Mucoromycotina</taxon>
        <taxon>Mucoromycetes</taxon>
        <taxon>Mucorales</taxon>
        <taxon>Lichtheimiaceae</taxon>
        <taxon>Lichtheimia</taxon>
    </lineage>
</organism>
<sequence>MVWYQFVHIHNPIMQFTAFYALVAALLLAVAVHAAPIRERNAVQPQVRSDILRRSHHEHEHEDEDGPVEDVVDDAEDVVDDDPVEDVVDDAEDVVDDDPVEDVVDDAEDVVDDDGPVDHVVDHAQDLVDDGPLDLD</sequence>
<gene>
    <name evidence="3" type="ORF">LCOR_04861.1</name>
</gene>
<evidence type="ECO:0000256" key="2">
    <source>
        <dbReference type="SAM" id="SignalP"/>
    </source>
</evidence>
<feature type="chain" id="PRO_5001652712" evidence="2">
    <location>
        <begin position="35"/>
        <end position="136"/>
    </location>
</feature>
<feature type="compositionally biased region" description="Basic and acidic residues" evidence="1">
    <location>
        <begin position="116"/>
        <end position="126"/>
    </location>
</feature>
<keyword evidence="2" id="KW-0732">Signal</keyword>
<dbReference type="EMBL" id="CBTN010000017">
    <property type="protein sequence ID" value="CDH53517.1"/>
    <property type="molecule type" value="Genomic_DNA"/>
</dbReference>
<proteinExistence type="predicted"/>
<dbReference type="VEuPathDB" id="FungiDB:LCOR_04861.1"/>
<protein>
    <submittedName>
        <fullName evidence="3">Uncharacterized protein</fullName>
    </submittedName>
</protein>
<feature type="compositionally biased region" description="Basic and acidic residues" evidence="1">
    <location>
        <begin position="50"/>
        <end position="60"/>
    </location>
</feature>
<accession>A0A068RVB0</accession>
<evidence type="ECO:0000256" key="1">
    <source>
        <dbReference type="SAM" id="MobiDB-lite"/>
    </source>
</evidence>
<keyword evidence="4" id="KW-1185">Reference proteome</keyword>
<reference evidence="3" key="1">
    <citation type="submission" date="2013-08" db="EMBL/GenBank/DDBJ databases">
        <title>Gene expansion shapes genome architecture in the human pathogen Lichtheimia corymbifera: an evolutionary genomics analysis in the ancient terrestrial Mucorales (Mucoromycotina).</title>
        <authorList>
            <person name="Schwartze V.U."/>
            <person name="Winter S."/>
            <person name="Shelest E."/>
            <person name="Marcet-Houben M."/>
            <person name="Horn F."/>
            <person name="Wehner S."/>
            <person name="Hoffmann K."/>
            <person name="Riege K."/>
            <person name="Sammeth M."/>
            <person name="Nowrousian M."/>
            <person name="Valiante V."/>
            <person name="Linde J."/>
            <person name="Jacobsen I.D."/>
            <person name="Marz M."/>
            <person name="Brakhage A.A."/>
            <person name="Gabaldon T."/>
            <person name="Bocker S."/>
            <person name="Voigt K."/>
        </authorList>
    </citation>
    <scope>NUCLEOTIDE SEQUENCE [LARGE SCALE GENOMIC DNA]</scope>
    <source>
        <strain evidence="3">FSU 9682</strain>
    </source>
</reference>
<dbReference type="Proteomes" id="UP000027586">
    <property type="component" value="Unassembled WGS sequence"/>
</dbReference>
<dbReference type="AlphaFoldDB" id="A0A068RVB0"/>
<comment type="caution">
    <text evidence="3">The sequence shown here is derived from an EMBL/GenBank/DDBJ whole genome shotgun (WGS) entry which is preliminary data.</text>
</comment>
<feature type="compositionally biased region" description="Acidic residues" evidence="1">
    <location>
        <begin position="127"/>
        <end position="136"/>
    </location>
</feature>
<name>A0A068RVB0_9FUNG</name>
<feature type="signal peptide" evidence="2">
    <location>
        <begin position="1"/>
        <end position="34"/>
    </location>
</feature>